<keyword evidence="2" id="KW-0732">Signal</keyword>
<keyword evidence="6" id="KW-1185">Reference proteome</keyword>
<dbReference type="InterPro" id="IPR001119">
    <property type="entry name" value="SLH_dom"/>
</dbReference>
<dbReference type="KEGG" id="enn:FRE64_14305"/>
<dbReference type="InterPro" id="IPR038673">
    <property type="entry name" value="OprB_sf"/>
</dbReference>
<dbReference type="Proteomes" id="UP000318453">
    <property type="component" value="Chromosome"/>
</dbReference>
<dbReference type="NCBIfam" id="NF033921">
    <property type="entry name" value="por_somb"/>
    <property type="match status" value="1"/>
</dbReference>
<evidence type="ECO:0000256" key="3">
    <source>
        <dbReference type="SAM" id="Coils"/>
    </source>
</evidence>
<dbReference type="GO" id="GO:0016020">
    <property type="term" value="C:membrane"/>
    <property type="evidence" value="ECO:0007669"/>
    <property type="project" value="InterPro"/>
</dbReference>
<evidence type="ECO:0000256" key="1">
    <source>
        <dbReference type="ARBA" id="ARBA00008769"/>
    </source>
</evidence>
<dbReference type="Gene3D" id="2.40.160.180">
    <property type="entry name" value="Carbohydrate-selective porin OprB"/>
    <property type="match status" value="1"/>
</dbReference>
<feature type="chain" id="PRO_5023037385" evidence="2">
    <location>
        <begin position="27"/>
        <end position="537"/>
    </location>
</feature>
<dbReference type="InterPro" id="IPR047684">
    <property type="entry name" value="Por_som-like"/>
</dbReference>
<proteinExistence type="inferred from homology"/>
<dbReference type="InterPro" id="IPR051465">
    <property type="entry name" value="Cell_Envelope_Struct_Comp"/>
</dbReference>
<dbReference type="AlphaFoldDB" id="A0A5B8NPQ1"/>
<name>A0A5B8NPQ1_9CHRO</name>
<accession>A0A5B8NPQ1</accession>
<organism evidence="5 6">
    <name type="scientific">Euhalothece natronophila Z-M001</name>
    <dbReference type="NCBI Taxonomy" id="522448"/>
    <lineage>
        <taxon>Bacteria</taxon>
        <taxon>Bacillati</taxon>
        <taxon>Cyanobacteriota</taxon>
        <taxon>Cyanophyceae</taxon>
        <taxon>Oscillatoriophycideae</taxon>
        <taxon>Chroococcales</taxon>
        <taxon>Halothecacae</taxon>
        <taxon>Halothece cluster</taxon>
        <taxon>Euhalothece</taxon>
    </lineage>
</organism>
<dbReference type="PANTHER" id="PTHR43308:SF1">
    <property type="entry name" value="OUTER MEMBRANE PROTEIN ALPHA"/>
    <property type="match status" value="1"/>
</dbReference>
<dbReference type="PANTHER" id="PTHR43308">
    <property type="entry name" value="OUTER MEMBRANE PROTEIN ALPHA-RELATED"/>
    <property type="match status" value="1"/>
</dbReference>
<sequence>MVNLKLVNFFKVAPVLMGASFMVAQAGPVLAQSSGDSEQDVLQQIENYNEDADSIEEIDQVNNVNQLEDVSPDDWAFEALRNLVERYGCIAGYPDGTFRGNQAMTRYEFAAGLNACLQQIEQLIAADDQVTEEDLATLERLVQEFEAELTTLGTRVDDLEGRVGQLEDTQFSTTTQLTGGVSAALVFPFGDEKADGSGDSVDDNVGLIYQGDINFDSSFTGRDRLRVQLRAAEIGAGGAGFQQTATGEPLTELFDIFDDTQGSIELNELSYQFPLGDRIEVALGASGGSAFPPDKVFESNFGSGGNLNDLILQGDLDTRQGGGRTQDIGSPGQLGAGISTRFDLTDRISFGAGYTVAENSARDETVGLFQEYSVAANLNYAGDNFDIGLNYGRTRAGDSALAFDDLRHDAVGLSGGLRLSPRSELGGWVTYVDQTSNQEDRDGVGFGANLALFDIGREGSKLALGLASPAFFGDVDETLTTDFVSEDDRAYVAELSYDFPVNDNVSVAPGLMAVFNPGRDSDNDTVYTGVVQTNFSF</sequence>
<dbReference type="InterPro" id="IPR007049">
    <property type="entry name" value="Carb-sel_porin_OprB"/>
</dbReference>
<keyword evidence="3" id="KW-0175">Coiled coil</keyword>
<evidence type="ECO:0000259" key="4">
    <source>
        <dbReference type="PROSITE" id="PS51272"/>
    </source>
</evidence>
<feature type="signal peptide" evidence="2">
    <location>
        <begin position="1"/>
        <end position="26"/>
    </location>
</feature>
<dbReference type="SUPFAM" id="SSF56935">
    <property type="entry name" value="Porins"/>
    <property type="match status" value="1"/>
</dbReference>
<dbReference type="RefSeq" id="WP_146296847.1">
    <property type="nucleotide sequence ID" value="NZ_CP042326.1"/>
</dbReference>
<evidence type="ECO:0000313" key="6">
    <source>
        <dbReference type="Proteomes" id="UP000318453"/>
    </source>
</evidence>
<comment type="similarity">
    <text evidence="1 2">Belongs to the OprB family.</text>
</comment>
<dbReference type="OrthoDB" id="541604at2"/>
<dbReference type="GO" id="GO:0015288">
    <property type="term" value="F:porin activity"/>
    <property type="evidence" value="ECO:0007669"/>
    <property type="project" value="InterPro"/>
</dbReference>
<dbReference type="GO" id="GO:0008643">
    <property type="term" value="P:carbohydrate transport"/>
    <property type="evidence" value="ECO:0007669"/>
    <property type="project" value="InterPro"/>
</dbReference>
<feature type="domain" description="SLH" evidence="4">
    <location>
        <begin position="63"/>
        <end position="127"/>
    </location>
</feature>
<feature type="coiled-coil region" evidence="3">
    <location>
        <begin position="128"/>
        <end position="162"/>
    </location>
</feature>
<reference evidence="5" key="1">
    <citation type="submission" date="2019-08" db="EMBL/GenBank/DDBJ databases">
        <title>Carotenoids and Carotenoid Binding Proteins in the Halophilic Cyanobacterium Euhalothece sp. ZM00.</title>
        <authorList>
            <person name="Cho S.M."/>
            <person name="Song J.Y."/>
            <person name="Park Y.-I."/>
        </authorList>
    </citation>
    <scope>NUCLEOTIDE SEQUENCE [LARGE SCALE GENOMIC DNA]</scope>
    <source>
        <strain evidence="5">Z-M001</strain>
    </source>
</reference>
<evidence type="ECO:0000256" key="2">
    <source>
        <dbReference type="RuleBase" id="RU363072"/>
    </source>
</evidence>
<gene>
    <name evidence="5" type="ORF">FRE64_14305</name>
</gene>
<dbReference type="Pfam" id="PF00395">
    <property type="entry name" value="SLH"/>
    <property type="match status" value="1"/>
</dbReference>
<protein>
    <submittedName>
        <fullName evidence="5">Porin</fullName>
    </submittedName>
</protein>
<dbReference type="PROSITE" id="PS51272">
    <property type="entry name" value="SLH"/>
    <property type="match status" value="1"/>
</dbReference>
<dbReference type="Pfam" id="PF04966">
    <property type="entry name" value="OprB"/>
    <property type="match status" value="1"/>
</dbReference>
<evidence type="ECO:0000313" key="5">
    <source>
        <dbReference type="EMBL" id="QDZ41008.1"/>
    </source>
</evidence>
<dbReference type="EMBL" id="CP042326">
    <property type="protein sequence ID" value="QDZ41008.1"/>
    <property type="molecule type" value="Genomic_DNA"/>
</dbReference>